<dbReference type="InterPro" id="IPR011711">
    <property type="entry name" value="GntR_C"/>
</dbReference>
<keyword evidence="1" id="KW-0805">Transcription regulation</keyword>
<keyword evidence="7" id="KW-1185">Reference proteome</keyword>
<name>A0A2V3UD48_9HYPH</name>
<evidence type="ECO:0000259" key="4">
    <source>
        <dbReference type="PROSITE" id="PS50949"/>
    </source>
</evidence>
<dbReference type="InterPro" id="IPR036388">
    <property type="entry name" value="WH-like_DNA-bd_sf"/>
</dbReference>
<feature type="domain" description="N-acetyltransferase" evidence="5">
    <location>
        <begin position="273"/>
        <end position="421"/>
    </location>
</feature>
<dbReference type="InterPro" id="IPR000524">
    <property type="entry name" value="Tscrpt_reg_HTH_GntR"/>
</dbReference>
<dbReference type="PROSITE" id="PS50949">
    <property type="entry name" value="HTH_GNTR"/>
    <property type="match status" value="1"/>
</dbReference>
<dbReference type="OrthoDB" id="9788098at2"/>
<accession>A0A2V3UD48</accession>
<dbReference type="PANTHER" id="PTHR43537:SF45">
    <property type="entry name" value="GNTR FAMILY REGULATORY PROTEIN"/>
    <property type="match status" value="1"/>
</dbReference>
<evidence type="ECO:0000313" key="7">
    <source>
        <dbReference type="Proteomes" id="UP000248021"/>
    </source>
</evidence>
<dbReference type="SUPFAM" id="SSF46785">
    <property type="entry name" value="Winged helix' DNA-binding domain"/>
    <property type="match status" value="1"/>
</dbReference>
<comment type="caution">
    <text evidence="6">The sequence shown here is derived from an EMBL/GenBank/DDBJ whole genome shotgun (WGS) entry which is preliminary data.</text>
</comment>
<evidence type="ECO:0000256" key="2">
    <source>
        <dbReference type="ARBA" id="ARBA00023125"/>
    </source>
</evidence>
<evidence type="ECO:0000256" key="1">
    <source>
        <dbReference type="ARBA" id="ARBA00023015"/>
    </source>
</evidence>
<dbReference type="Gene3D" id="3.40.630.30">
    <property type="match status" value="1"/>
</dbReference>
<keyword evidence="3" id="KW-0804">Transcription</keyword>
<dbReference type="AlphaFoldDB" id="A0A2V3UD48"/>
<gene>
    <name evidence="6" type="ORF">C7450_10257</name>
</gene>
<dbReference type="SUPFAM" id="SSF48008">
    <property type="entry name" value="GntR ligand-binding domain-like"/>
    <property type="match status" value="1"/>
</dbReference>
<evidence type="ECO:0000259" key="5">
    <source>
        <dbReference type="PROSITE" id="PS51186"/>
    </source>
</evidence>
<dbReference type="Proteomes" id="UP000248021">
    <property type="component" value="Unassembled WGS sequence"/>
</dbReference>
<reference evidence="6 7" key="1">
    <citation type="submission" date="2018-05" db="EMBL/GenBank/DDBJ databases">
        <title>Genomic Encyclopedia of Type Strains, Phase IV (KMG-IV): sequencing the most valuable type-strain genomes for metagenomic binning, comparative biology and taxonomic classification.</title>
        <authorList>
            <person name="Goeker M."/>
        </authorList>
    </citation>
    <scope>NUCLEOTIDE SEQUENCE [LARGE SCALE GENOMIC DNA]</scope>
    <source>
        <strain evidence="6 7">DSM 6462</strain>
    </source>
</reference>
<dbReference type="GO" id="GO:0016747">
    <property type="term" value="F:acyltransferase activity, transferring groups other than amino-acyl groups"/>
    <property type="evidence" value="ECO:0007669"/>
    <property type="project" value="InterPro"/>
</dbReference>
<dbReference type="Pfam" id="PF07729">
    <property type="entry name" value="FCD"/>
    <property type="match status" value="1"/>
</dbReference>
<dbReference type="EMBL" id="QJJK01000002">
    <property type="protein sequence ID" value="PXW63142.1"/>
    <property type="molecule type" value="Genomic_DNA"/>
</dbReference>
<dbReference type="SMART" id="SM00345">
    <property type="entry name" value="HTH_GNTR"/>
    <property type="match status" value="1"/>
</dbReference>
<dbReference type="PANTHER" id="PTHR43537">
    <property type="entry name" value="TRANSCRIPTIONAL REGULATOR, GNTR FAMILY"/>
    <property type="match status" value="1"/>
</dbReference>
<organism evidence="6 7">
    <name type="scientific">Chelatococcus asaccharovorans</name>
    <dbReference type="NCBI Taxonomy" id="28210"/>
    <lineage>
        <taxon>Bacteria</taxon>
        <taxon>Pseudomonadati</taxon>
        <taxon>Pseudomonadota</taxon>
        <taxon>Alphaproteobacteria</taxon>
        <taxon>Hyphomicrobiales</taxon>
        <taxon>Chelatococcaceae</taxon>
        <taxon>Chelatococcus</taxon>
    </lineage>
</organism>
<feature type="domain" description="HTH gntR-type" evidence="4">
    <location>
        <begin position="36"/>
        <end position="103"/>
    </location>
</feature>
<dbReference type="Gene3D" id="1.10.10.10">
    <property type="entry name" value="Winged helix-like DNA-binding domain superfamily/Winged helix DNA-binding domain"/>
    <property type="match status" value="1"/>
</dbReference>
<dbReference type="GO" id="GO:0003677">
    <property type="term" value="F:DNA binding"/>
    <property type="evidence" value="ECO:0007669"/>
    <property type="project" value="UniProtKB-KW"/>
</dbReference>
<proteinExistence type="predicted"/>
<dbReference type="InterPro" id="IPR008920">
    <property type="entry name" value="TF_FadR/GntR_C"/>
</dbReference>
<dbReference type="SUPFAM" id="SSF55729">
    <property type="entry name" value="Acyl-CoA N-acyltransferases (Nat)"/>
    <property type="match status" value="1"/>
</dbReference>
<keyword evidence="2 6" id="KW-0238">DNA-binding</keyword>
<evidence type="ECO:0000313" key="6">
    <source>
        <dbReference type="EMBL" id="PXW63142.1"/>
    </source>
</evidence>
<evidence type="ECO:0000256" key="3">
    <source>
        <dbReference type="ARBA" id="ARBA00023163"/>
    </source>
</evidence>
<dbReference type="GO" id="GO:0003700">
    <property type="term" value="F:DNA-binding transcription factor activity"/>
    <property type="evidence" value="ECO:0007669"/>
    <property type="project" value="InterPro"/>
</dbReference>
<dbReference type="CDD" id="cd07377">
    <property type="entry name" value="WHTH_GntR"/>
    <property type="match status" value="1"/>
</dbReference>
<protein>
    <submittedName>
        <fullName evidence="6">DNA-binding GntR family transcriptional regulator</fullName>
    </submittedName>
</protein>
<sequence>MLTISEMTVLDGVFGKSESVVDSSVSRQGDDGGKRRPLGESVADEITRIILAGEIRPGEKVPEVEIARRLGVSRGPVREACRQLREAGLLSGEAFRGCFVRTFTQSEVEEIYVLRSLLESAAVAKATELGSAAELKQVEGALEAFETAVLANSRQRAIEADVAFHTAICAAARNERVTTTFAKLAVELQLLQILIPSAPENLKAAALDHRGLFKALVDRRPDRAVSKMAEHLQEERDTILQYLNPHGGATPRSDAAWSLRQPDLGEQKLAARIRLRRHEPSDLPLLGRMNRQSLDDQGHRNAMTAEQLEERFAQFAEQGWSIDLFVLEDEVIGYALHRYEPDPLEPGGRRIHLRGYYIVKDRRLSDAPRLAFQALVKERYRPGERIYLEAIENNPGGKLFWARNGFTPFSTIMEYLIDDAG</sequence>
<dbReference type="InterPro" id="IPR000182">
    <property type="entry name" value="GNAT_dom"/>
</dbReference>
<dbReference type="InterPro" id="IPR016181">
    <property type="entry name" value="Acyl_CoA_acyltransferase"/>
</dbReference>
<dbReference type="Gene3D" id="1.20.120.530">
    <property type="entry name" value="GntR ligand-binding domain-like"/>
    <property type="match status" value="1"/>
</dbReference>
<dbReference type="SMART" id="SM00895">
    <property type="entry name" value="FCD"/>
    <property type="match status" value="1"/>
</dbReference>
<dbReference type="InterPro" id="IPR036390">
    <property type="entry name" value="WH_DNA-bd_sf"/>
</dbReference>
<dbReference type="Pfam" id="PF00392">
    <property type="entry name" value="GntR"/>
    <property type="match status" value="1"/>
</dbReference>
<dbReference type="PROSITE" id="PS51186">
    <property type="entry name" value="GNAT"/>
    <property type="match status" value="1"/>
</dbReference>